<protein>
    <submittedName>
        <fullName evidence="5">Outer membrane chaperone Skp (OmpH)</fullName>
    </submittedName>
</protein>
<dbReference type="HOGENOM" id="CLU_1382079_0_0_0"/>
<organism evidence="5 6">
    <name type="scientific">Coraliomargarita akajimensis (strain DSM 45221 / IAM 15411 / JCM 23193 / KCTC 12865 / 04OKA010-24)</name>
    <dbReference type="NCBI Taxonomy" id="583355"/>
    <lineage>
        <taxon>Bacteria</taxon>
        <taxon>Pseudomonadati</taxon>
        <taxon>Verrucomicrobiota</taxon>
        <taxon>Opitutia</taxon>
        <taxon>Puniceicoccales</taxon>
        <taxon>Coraliomargaritaceae</taxon>
        <taxon>Coraliomargarita</taxon>
    </lineage>
</organism>
<evidence type="ECO:0000256" key="2">
    <source>
        <dbReference type="ARBA" id="ARBA00022729"/>
    </source>
</evidence>
<dbReference type="PANTHER" id="PTHR35089">
    <property type="entry name" value="CHAPERONE PROTEIN SKP"/>
    <property type="match status" value="1"/>
</dbReference>
<keyword evidence="6" id="KW-1185">Reference proteome</keyword>
<keyword evidence="2 4" id="KW-0732">Signal</keyword>
<dbReference type="OrthoDB" id="196914at2"/>
<dbReference type="GO" id="GO:0050821">
    <property type="term" value="P:protein stabilization"/>
    <property type="evidence" value="ECO:0007669"/>
    <property type="project" value="TreeGrafter"/>
</dbReference>
<feature type="signal peptide" evidence="4">
    <location>
        <begin position="1"/>
        <end position="20"/>
    </location>
</feature>
<evidence type="ECO:0000256" key="4">
    <source>
        <dbReference type="SAM" id="SignalP"/>
    </source>
</evidence>
<dbReference type="InterPro" id="IPR024930">
    <property type="entry name" value="Skp_dom_sf"/>
</dbReference>
<reference evidence="5 6" key="1">
    <citation type="journal article" date="2010" name="Stand. Genomic Sci.">
        <title>Complete genome sequence of Coraliomargarita akajimensis type strain (04OKA010-24).</title>
        <authorList>
            <person name="Mavromatis K."/>
            <person name="Abt B."/>
            <person name="Brambilla E."/>
            <person name="Lapidus A."/>
            <person name="Copeland A."/>
            <person name="Deshpande S."/>
            <person name="Nolan M."/>
            <person name="Lucas S."/>
            <person name="Tice H."/>
            <person name="Cheng J.F."/>
            <person name="Han C."/>
            <person name="Detter J.C."/>
            <person name="Woyke T."/>
            <person name="Goodwin L."/>
            <person name="Pitluck S."/>
            <person name="Held B."/>
            <person name="Brettin T."/>
            <person name="Tapia R."/>
            <person name="Ivanova N."/>
            <person name="Mikhailova N."/>
            <person name="Pati A."/>
            <person name="Liolios K."/>
            <person name="Chen A."/>
            <person name="Palaniappan K."/>
            <person name="Land M."/>
            <person name="Hauser L."/>
            <person name="Chang Y.J."/>
            <person name="Jeffries C.D."/>
            <person name="Rohde M."/>
            <person name="Goker M."/>
            <person name="Bristow J."/>
            <person name="Eisen J.A."/>
            <person name="Markowitz V."/>
            <person name="Hugenholtz P."/>
            <person name="Klenk H.P."/>
            <person name="Kyrpides N.C."/>
        </authorList>
    </citation>
    <scope>NUCLEOTIDE SEQUENCE [LARGE SCALE GENOMIC DNA]</scope>
    <source>
        <strain evidence="6">DSM 45221 / IAM 15411 / JCM 23193 / KCTC 12865</strain>
    </source>
</reference>
<evidence type="ECO:0000256" key="1">
    <source>
        <dbReference type="ARBA" id="ARBA00009091"/>
    </source>
</evidence>
<evidence type="ECO:0000256" key="3">
    <source>
        <dbReference type="SAM" id="MobiDB-lite"/>
    </source>
</evidence>
<feature type="compositionally biased region" description="Basic and acidic residues" evidence="3">
    <location>
        <begin position="66"/>
        <end position="80"/>
    </location>
</feature>
<dbReference type="eggNOG" id="COG2825">
    <property type="taxonomic scope" value="Bacteria"/>
</dbReference>
<gene>
    <name evidence="5" type="ordered locus">Caka_1582</name>
</gene>
<feature type="chain" id="PRO_5003071534" evidence="4">
    <location>
        <begin position="21"/>
        <end position="197"/>
    </location>
</feature>
<dbReference type="GO" id="GO:0005829">
    <property type="term" value="C:cytosol"/>
    <property type="evidence" value="ECO:0007669"/>
    <property type="project" value="TreeGrafter"/>
</dbReference>
<dbReference type="PANTHER" id="PTHR35089:SF1">
    <property type="entry name" value="CHAPERONE PROTEIN SKP"/>
    <property type="match status" value="1"/>
</dbReference>
<dbReference type="Gene3D" id="3.30.910.20">
    <property type="entry name" value="Skp domain"/>
    <property type="match status" value="1"/>
</dbReference>
<dbReference type="Pfam" id="PF03938">
    <property type="entry name" value="OmpH"/>
    <property type="match status" value="1"/>
</dbReference>
<dbReference type="STRING" id="583355.Caka_1582"/>
<evidence type="ECO:0000313" key="6">
    <source>
        <dbReference type="Proteomes" id="UP000000925"/>
    </source>
</evidence>
<dbReference type="SUPFAM" id="SSF111384">
    <property type="entry name" value="OmpH-like"/>
    <property type="match status" value="1"/>
</dbReference>
<name>D5EJK2_CORAD</name>
<proteinExistence type="inferred from homology"/>
<sequence>MKKISFALVAALFVATGLFAQKSPVAGAVNMQRLLAGYTEYQTALEKYKGAITPAEEELAAAQKKLQEMQEQGKELETKKANPALSDDAKKAAEEEYQALAVQFQAAGKQFQAFQAQTQQLRNQSRQQFLLPLELKARETVSVVAKDKGIDLVFEIAPVEVKQDENTSFNVFRGAVLYADESLDITDSVIAILNAAE</sequence>
<dbReference type="EMBL" id="CP001998">
    <property type="protein sequence ID" value="ADE54601.1"/>
    <property type="molecule type" value="Genomic_DNA"/>
</dbReference>
<dbReference type="Proteomes" id="UP000000925">
    <property type="component" value="Chromosome"/>
</dbReference>
<dbReference type="KEGG" id="caa:Caka_1582"/>
<dbReference type="RefSeq" id="WP_013043323.1">
    <property type="nucleotide sequence ID" value="NC_014008.1"/>
</dbReference>
<evidence type="ECO:0000313" key="5">
    <source>
        <dbReference type="EMBL" id="ADE54601.1"/>
    </source>
</evidence>
<comment type="similarity">
    <text evidence="1">Belongs to the Skp family.</text>
</comment>
<feature type="region of interest" description="Disordered" evidence="3">
    <location>
        <begin position="66"/>
        <end position="87"/>
    </location>
</feature>
<dbReference type="AlphaFoldDB" id="D5EJK2"/>
<accession>D5EJK2</accession>
<dbReference type="SMART" id="SM00935">
    <property type="entry name" value="OmpH"/>
    <property type="match status" value="1"/>
</dbReference>
<dbReference type="InterPro" id="IPR005632">
    <property type="entry name" value="Chaperone_Skp"/>
</dbReference>
<dbReference type="GO" id="GO:0051082">
    <property type="term" value="F:unfolded protein binding"/>
    <property type="evidence" value="ECO:0007669"/>
    <property type="project" value="InterPro"/>
</dbReference>